<keyword evidence="7" id="KW-1185">Reference proteome</keyword>
<feature type="transmembrane region" description="Helical" evidence="2">
    <location>
        <begin position="544"/>
        <end position="567"/>
    </location>
</feature>
<evidence type="ECO:0000256" key="2">
    <source>
        <dbReference type="SAM" id="Phobius"/>
    </source>
</evidence>
<evidence type="ECO:0000259" key="4">
    <source>
        <dbReference type="Pfam" id="PF10348"/>
    </source>
</evidence>
<feature type="transmembrane region" description="Helical" evidence="2">
    <location>
        <begin position="63"/>
        <end position="85"/>
    </location>
</feature>
<dbReference type="InterPro" id="IPR018825">
    <property type="entry name" value="DUF2427"/>
</dbReference>
<dbReference type="OrthoDB" id="4005299at2759"/>
<dbReference type="Pfam" id="PF10355">
    <property type="entry name" value="Ytp1"/>
    <property type="match status" value="1"/>
</dbReference>
<dbReference type="InterPro" id="IPR018827">
    <property type="entry name" value="YTP1_C"/>
</dbReference>
<dbReference type="Proteomes" id="UP000029964">
    <property type="component" value="Unassembled WGS sequence"/>
</dbReference>
<feature type="transmembrane region" description="Helical" evidence="2">
    <location>
        <begin position="510"/>
        <end position="529"/>
    </location>
</feature>
<keyword evidence="2" id="KW-0472">Membrane</keyword>
<dbReference type="AlphaFoldDB" id="A0A086SW19"/>
<feature type="transmembrane region" description="Helical" evidence="2">
    <location>
        <begin position="97"/>
        <end position="116"/>
    </location>
</feature>
<protein>
    <submittedName>
        <fullName evidence="6">Putative membrane protein-like protein</fullName>
    </submittedName>
</protein>
<evidence type="ECO:0000259" key="5">
    <source>
        <dbReference type="Pfam" id="PF10355"/>
    </source>
</evidence>
<dbReference type="PANTHER" id="PTHR31685:SF3">
    <property type="entry name" value="INTEGRAL MEMBRANE PROTEIN (AFU_ORTHOLOGUE AFUA_6G12730)"/>
    <property type="match status" value="1"/>
</dbReference>
<feature type="domain" description="DUF2427" evidence="4">
    <location>
        <begin position="49"/>
        <end position="148"/>
    </location>
</feature>
<reference evidence="7" key="1">
    <citation type="journal article" date="2014" name="Genome Announc.">
        <title>Genome sequence and annotation of Acremonium chrysogenum, producer of the beta-lactam antibiotic cephalosporin C.</title>
        <authorList>
            <person name="Terfehr D."/>
            <person name="Dahlmann T.A."/>
            <person name="Specht T."/>
            <person name="Zadra I."/>
            <person name="Kuernsteiner H."/>
            <person name="Kueck U."/>
        </authorList>
    </citation>
    <scope>NUCLEOTIDE SEQUENCE [LARGE SCALE GENOMIC DNA]</scope>
    <source>
        <strain evidence="7">ATCC 11550 / CBS 779.69 / DSM 880 / IAM 14645 / JCM 23072 / IMI 49137</strain>
    </source>
</reference>
<accession>A0A086SW19</accession>
<feature type="compositionally biased region" description="Polar residues" evidence="1">
    <location>
        <begin position="192"/>
        <end position="211"/>
    </location>
</feature>
<feature type="transmembrane region" description="Helical" evidence="2">
    <location>
        <begin position="274"/>
        <end position="295"/>
    </location>
</feature>
<name>A0A086SW19_HAPC1</name>
<evidence type="ECO:0000313" key="6">
    <source>
        <dbReference type="EMBL" id="KFH41301.1"/>
    </source>
</evidence>
<evidence type="ECO:0000256" key="1">
    <source>
        <dbReference type="SAM" id="MobiDB-lite"/>
    </source>
</evidence>
<gene>
    <name evidence="6" type="ORF">ACRE_079800</name>
</gene>
<feature type="domain" description="Protein YTP1-like C-terminal" evidence="5">
    <location>
        <begin position="283"/>
        <end position="569"/>
    </location>
</feature>
<feature type="transmembrane region" description="Helical" evidence="2">
    <location>
        <begin position="315"/>
        <end position="340"/>
    </location>
</feature>
<feature type="transmembrane region" description="Helical" evidence="2">
    <location>
        <begin position="480"/>
        <end position="498"/>
    </location>
</feature>
<dbReference type="PANTHER" id="PTHR31685">
    <property type="entry name" value="INTEGRAL MEMBRANE PROTEIN (AFU_ORTHOLOGUE AFUA_6G12730)-RELATED"/>
    <property type="match status" value="1"/>
</dbReference>
<keyword evidence="2" id="KW-0812">Transmembrane</keyword>
<dbReference type="HOGENOM" id="CLU_012543_1_0_1"/>
<comment type="caution">
    <text evidence="6">The sequence shown here is derived from an EMBL/GenBank/DDBJ whole genome shotgun (WGS) entry which is preliminary data.</text>
</comment>
<proteinExistence type="predicted"/>
<evidence type="ECO:0000256" key="3">
    <source>
        <dbReference type="SAM" id="SignalP"/>
    </source>
</evidence>
<dbReference type="STRING" id="857340.A0A086SW19"/>
<feature type="transmembrane region" description="Helical" evidence="2">
    <location>
        <begin position="128"/>
        <end position="150"/>
    </location>
</feature>
<keyword evidence="2" id="KW-1133">Transmembrane helix</keyword>
<feature type="transmembrane region" description="Helical" evidence="2">
    <location>
        <begin position="443"/>
        <end position="460"/>
    </location>
</feature>
<feature type="signal peptide" evidence="3">
    <location>
        <begin position="1"/>
        <end position="27"/>
    </location>
</feature>
<organism evidence="6 7">
    <name type="scientific">Hapsidospora chrysogenum (strain ATCC 11550 / CBS 779.69 / DSM 880 / IAM 14645 / JCM 23072 / IMI 49137)</name>
    <name type="common">Acremonium chrysogenum</name>
    <dbReference type="NCBI Taxonomy" id="857340"/>
    <lineage>
        <taxon>Eukaryota</taxon>
        <taxon>Fungi</taxon>
        <taxon>Dikarya</taxon>
        <taxon>Ascomycota</taxon>
        <taxon>Pezizomycotina</taxon>
        <taxon>Sordariomycetes</taxon>
        <taxon>Hypocreomycetidae</taxon>
        <taxon>Hypocreales</taxon>
        <taxon>Bionectriaceae</taxon>
        <taxon>Hapsidospora</taxon>
    </lineage>
</organism>
<feature type="region of interest" description="Disordered" evidence="1">
    <location>
        <begin position="175"/>
        <end position="215"/>
    </location>
</feature>
<keyword evidence="3" id="KW-0732">Signal</keyword>
<dbReference type="Pfam" id="PF10348">
    <property type="entry name" value="DUF2427"/>
    <property type="match status" value="1"/>
</dbReference>
<evidence type="ECO:0000313" key="7">
    <source>
        <dbReference type="Proteomes" id="UP000029964"/>
    </source>
</evidence>
<dbReference type="EMBL" id="JPKY01000135">
    <property type="protein sequence ID" value="KFH41301.1"/>
    <property type="molecule type" value="Genomic_DNA"/>
</dbReference>
<sequence length="587" mass="64631">MGPSRAPSLPASTILVLGLARLSTVLAHGDDGHEHNGSSDHMDDPQDDYPPSYFSHPDHAGLMYGHISVMVIAWVFVLPVAVMLSLVRSRYTLASQFIFTAANALGILLGTIYNAQTPDLYPGNAHHSIGWIVTWVTIAHVLVSLMGRVAGAVKASYRGSTQEQHHFIPVSTEMGGDHGHHRFGPGYRLSEDSGQGSEPASESFRGNSVSTHVADEEEDISLALSRQSKEYGEDGLDLESMPFSNLRRRSALAQKCARAISGRFWKYVTVGYKIVDRIILPLGFVAVTTGVVTYGRFFEGRGIFNGLAHWIKGGIFFWLGLFNLGRWTGSFAELGWAWNIRPKQPRRKWRPSAEFVESALIFAYGSTNIFLEHLGNWGGRWTSSDLEHVSITVLFIGGGLCGMLIESTWIRELLNANISDITATDSYSDLEKEQLRPPTTYEFSLNPIPALVILLLGIMMGSHHQQTMTSTMVHKQWGNLFLGASLARGLTYVVMYIRPPRSILPSRPPTELLTAFGLIAGGIIFMASSKGTVDGMIHHDLEAMFIYTVTMGLVGILMAWVVAVLAIKGWALRKERRAGRLHLGQPS</sequence>
<feature type="chain" id="PRO_5001815267" evidence="3">
    <location>
        <begin position="28"/>
        <end position="587"/>
    </location>
</feature>